<dbReference type="OrthoDB" id="185373at2759"/>
<dbReference type="InterPro" id="IPR002885">
    <property type="entry name" value="PPR_rpt"/>
</dbReference>
<gene>
    <name evidence="2" type="ORF">PGLA1383_LOCUS2474</name>
    <name evidence="3" type="ORF">PGLA2088_LOCUS15112</name>
</gene>
<dbReference type="Pfam" id="PF13812">
    <property type="entry name" value="PPR_3"/>
    <property type="match status" value="1"/>
</dbReference>
<accession>A0A813J240</accession>
<dbReference type="Proteomes" id="UP000626109">
    <property type="component" value="Unassembled WGS sequence"/>
</dbReference>
<evidence type="ECO:0000313" key="3">
    <source>
        <dbReference type="EMBL" id="CAE8662973.1"/>
    </source>
</evidence>
<feature type="repeat" description="PPR" evidence="1">
    <location>
        <begin position="24"/>
        <end position="58"/>
    </location>
</feature>
<evidence type="ECO:0000313" key="2">
    <source>
        <dbReference type="EMBL" id="CAE8583512.1"/>
    </source>
</evidence>
<dbReference type="InterPro" id="IPR050667">
    <property type="entry name" value="PPR-containing_protein"/>
</dbReference>
<name>A0A813J240_POLGL</name>
<proteinExistence type="predicted"/>
<evidence type="ECO:0000313" key="4">
    <source>
        <dbReference type="Proteomes" id="UP000626109"/>
    </source>
</evidence>
<evidence type="ECO:0008006" key="6">
    <source>
        <dbReference type="Google" id="ProtNLM"/>
    </source>
</evidence>
<dbReference type="InterPro" id="IPR011990">
    <property type="entry name" value="TPR-like_helical_dom_sf"/>
</dbReference>
<reference evidence="3" key="1">
    <citation type="submission" date="2021-02" db="EMBL/GenBank/DDBJ databases">
        <authorList>
            <person name="Dougan E. K."/>
            <person name="Rhodes N."/>
            <person name="Thang M."/>
            <person name="Chan C."/>
        </authorList>
    </citation>
    <scope>NUCLEOTIDE SEQUENCE</scope>
</reference>
<comment type="caution">
    <text evidence="3">The sequence shown here is derived from an EMBL/GenBank/DDBJ whole genome shotgun (WGS) entry which is preliminary data.</text>
</comment>
<dbReference type="EMBL" id="CAJNNW010018482">
    <property type="protein sequence ID" value="CAE8662973.1"/>
    <property type="molecule type" value="Genomic_DNA"/>
</dbReference>
<keyword evidence="5" id="KW-1185">Reference proteome</keyword>
<dbReference type="AlphaFoldDB" id="A0A813J240"/>
<dbReference type="Gene3D" id="1.25.40.10">
    <property type="entry name" value="Tetratricopeptide repeat domain"/>
    <property type="match status" value="2"/>
</dbReference>
<evidence type="ECO:0000313" key="5">
    <source>
        <dbReference type="Proteomes" id="UP000654075"/>
    </source>
</evidence>
<organism evidence="3 4">
    <name type="scientific">Polarella glacialis</name>
    <name type="common">Dinoflagellate</name>
    <dbReference type="NCBI Taxonomy" id="89957"/>
    <lineage>
        <taxon>Eukaryota</taxon>
        <taxon>Sar</taxon>
        <taxon>Alveolata</taxon>
        <taxon>Dinophyceae</taxon>
        <taxon>Suessiales</taxon>
        <taxon>Suessiaceae</taxon>
        <taxon>Polarella</taxon>
    </lineage>
</organism>
<protein>
    <recommendedName>
        <fullName evidence="6">Pentacotripeptide-repeat region of PRORP domain-containing protein</fullName>
    </recommendedName>
</protein>
<dbReference type="Proteomes" id="UP000654075">
    <property type="component" value="Unassembled WGS sequence"/>
</dbReference>
<dbReference type="EMBL" id="CAJNNV010000768">
    <property type="protein sequence ID" value="CAE8583512.1"/>
    <property type="molecule type" value="Genomic_DNA"/>
</dbReference>
<evidence type="ECO:0000256" key="1">
    <source>
        <dbReference type="PROSITE-ProRule" id="PRU00708"/>
    </source>
</evidence>
<dbReference type="PANTHER" id="PTHR47939">
    <property type="entry name" value="MEMBRANE-ASSOCIATED SALT-INDUCIBLE PROTEIN-LIKE"/>
    <property type="match status" value="1"/>
</dbReference>
<dbReference type="PROSITE" id="PS51375">
    <property type="entry name" value="PPR"/>
    <property type="match status" value="1"/>
</dbReference>
<dbReference type="PANTHER" id="PTHR47939:SF5">
    <property type="entry name" value="PENTACOTRIPEPTIDE-REPEAT REGION OF PRORP DOMAIN-CONTAINING PROTEIN"/>
    <property type="match status" value="1"/>
</dbReference>
<sequence length="218" mass="24528">MADGNDRAAYQLLREMKDAGIEANRITYHSSLGVMAQRGNYKAVWQLVDEMQTNGIHSSVALAILLRSISCRSQAAELNRIVQLLDASSKAETEEKPVMDEALFASLAEACLRCGSLDLLWERTRLYSNQNVLPKLSAPICGSMIELFGQTRKMERIMLLWDMIAAQEVMPTSMTLGCMVEALVSNRRVEEAWQLVNKTWQDPVQRSLVNTVTYLLRS</sequence>